<dbReference type="Proteomes" id="UP000789901">
    <property type="component" value="Unassembled WGS sequence"/>
</dbReference>
<proteinExistence type="predicted"/>
<feature type="transmembrane region" description="Helical" evidence="1">
    <location>
        <begin position="29"/>
        <end position="51"/>
    </location>
</feature>
<protein>
    <submittedName>
        <fullName evidence="2">26542_t:CDS:1</fullName>
    </submittedName>
</protein>
<feature type="non-terminal residue" evidence="2">
    <location>
        <position position="63"/>
    </location>
</feature>
<gene>
    <name evidence="2" type="ORF">GMARGA_LOCUS33336</name>
</gene>
<keyword evidence="1" id="KW-1133">Transmembrane helix</keyword>
<keyword evidence="3" id="KW-1185">Reference proteome</keyword>
<feature type="transmembrane region" description="Helical" evidence="1">
    <location>
        <begin position="7"/>
        <end position="23"/>
    </location>
</feature>
<accession>A0ABN7WPE2</accession>
<evidence type="ECO:0000313" key="3">
    <source>
        <dbReference type="Proteomes" id="UP000789901"/>
    </source>
</evidence>
<evidence type="ECO:0000313" key="2">
    <source>
        <dbReference type="EMBL" id="CAG8837061.1"/>
    </source>
</evidence>
<evidence type="ECO:0000256" key="1">
    <source>
        <dbReference type="SAM" id="Phobius"/>
    </source>
</evidence>
<dbReference type="EMBL" id="CAJVQB010054976">
    <property type="protein sequence ID" value="CAG8837061.1"/>
    <property type="molecule type" value="Genomic_DNA"/>
</dbReference>
<keyword evidence="1" id="KW-0812">Transmembrane</keyword>
<reference evidence="2 3" key="1">
    <citation type="submission" date="2021-06" db="EMBL/GenBank/DDBJ databases">
        <authorList>
            <person name="Kallberg Y."/>
            <person name="Tangrot J."/>
            <person name="Rosling A."/>
        </authorList>
    </citation>
    <scope>NUCLEOTIDE SEQUENCE [LARGE SCALE GENOMIC DNA]</scope>
    <source>
        <strain evidence="2 3">120-4 pot B 10/14</strain>
    </source>
</reference>
<organism evidence="2 3">
    <name type="scientific">Gigaspora margarita</name>
    <dbReference type="NCBI Taxonomy" id="4874"/>
    <lineage>
        <taxon>Eukaryota</taxon>
        <taxon>Fungi</taxon>
        <taxon>Fungi incertae sedis</taxon>
        <taxon>Mucoromycota</taxon>
        <taxon>Glomeromycotina</taxon>
        <taxon>Glomeromycetes</taxon>
        <taxon>Diversisporales</taxon>
        <taxon>Gigasporaceae</taxon>
        <taxon>Gigaspora</taxon>
    </lineage>
</organism>
<sequence length="63" mass="7438">MLFFPKYFLWFKSFLSLFFSIVFQLPKPLIGIILSVSPFVELISSPFWNVLNRKGDSTEYGRQ</sequence>
<name>A0ABN7WPE2_GIGMA</name>
<keyword evidence="1" id="KW-0472">Membrane</keyword>
<comment type="caution">
    <text evidence="2">The sequence shown here is derived from an EMBL/GenBank/DDBJ whole genome shotgun (WGS) entry which is preliminary data.</text>
</comment>